<proteinExistence type="predicted"/>
<reference evidence="3 4" key="1">
    <citation type="submission" date="2015-07" db="EMBL/GenBank/DDBJ databases">
        <authorList>
            <person name="Cajimat M.N.B."/>
            <person name="Milazzo M.L."/>
            <person name="Fulhorst C.F."/>
        </authorList>
    </citation>
    <scope>NUCLEOTIDE SEQUENCE [LARGE SCALE GENOMIC DNA]</scope>
    <source>
        <strain evidence="3">Single colony</strain>
    </source>
</reference>
<dbReference type="Proteomes" id="UP000199069">
    <property type="component" value="Unassembled WGS sequence"/>
</dbReference>
<feature type="region of interest" description="Disordered" evidence="1">
    <location>
        <begin position="347"/>
        <end position="455"/>
    </location>
</feature>
<feature type="region of interest" description="Disordered" evidence="1">
    <location>
        <begin position="193"/>
        <end position="217"/>
    </location>
</feature>
<evidence type="ECO:0000256" key="1">
    <source>
        <dbReference type="SAM" id="MobiDB-lite"/>
    </source>
</evidence>
<feature type="signal peptide" evidence="2">
    <location>
        <begin position="1"/>
        <end position="18"/>
    </location>
</feature>
<accession>A0A0K3CJ31</accession>
<dbReference type="EMBL" id="CWKI01000008">
    <property type="protein sequence ID" value="CTR08657.1"/>
    <property type="molecule type" value="Genomic_DNA"/>
</dbReference>
<feature type="region of interest" description="Disordered" evidence="1">
    <location>
        <begin position="130"/>
        <end position="172"/>
    </location>
</feature>
<name>A0A0K3CJ31_RHOTO</name>
<gene>
    <name evidence="3" type="primary">FGENESH: predicted gene_8.373</name>
    <name evidence="3" type="ORF">BN2166_0045180</name>
</gene>
<evidence type="ECO:0000313" key="4">
    <source>
        <dbReference type="Proteomes" id="UP000199069"/>
    </source>
</evidence>
<protein>
    <submittedName>
        <fullName evidence="3">FGENESH: predicted gene_8.373 protein</fullName>
    </submittedName>
</protein>
<feature type="compositionally biased region" description="Basic and acidic residues" evidence="1">
    <location>
        <begin position="522"/>
        <end position="531"/>
    </location>
</feature>
<feature type="compositionally biased region" description="Low complexity" evidence="1">
    <location>
        <begin position="347"/>
        <end position="386"/>
    </location>
</feature>
<keyword evidence="4" id="KW-1185">Reference proteome</keyword>
<dbReference type="STRING" id="5286.A0A0K3CJ31"/>
<feature type="chain" id="PRO_5005495224" evidence="2">
    <location>
        <begin position="19"/>
        <end position="557"/>
    </location>
</feature>
<feature type="compositionally biased region" description="Basic and acidic residues" evidence="1">
    <location>
        <begin position="436"/>
        <end position="448"/>
    </location>
</feature>
<feature type="compositionally biased region" description="Basic and acidic residues" evidence="1">
    <location>
        <begin position="130"/>
        <end position="171"/>
    </location>
</feature>
<feature type="compositionally biased region" description="Basic and acidic residues" evidence="1">
    <location>
        <begin position="193"/>
        <end position="211"/>
    </location>
</feature>
<feature type="region of interest" description="Disordered" evidence="1">
    <location>
        <begin position="495"/>
        <end position="531"/>
    </location>
</feature>
<feature type="compositionally biased region" description="Basic and acidic residues" evidence="1">
    <location>
        <begin position="412"/>
        <end position="429"/>
    </location>
</feature>
<organism evidence="3 4">
    <name type="scientific">Rhodotorula toruloides</name>
    <name type="common">Yeast</name>
    <name type="synonym">Rhodosporidium toruloides</name>
    <dbReference type="NCBI Taxonomy" id="5286"/>
    <lineage>
        <taxon>Eukaryota</taxon>
        <taxon>Fungi</taxon>
        <taxon>Dikarya</taxon>
        <taxon>Basidiomycota</taxon>
        <taxon>Pucciniomycotina</taxon>
        <taxon>Microbotryomycetes</taxon>
        <taxon>Sporidiobolales</taxon>
        <taxon>Sporidiobolaceae</taxon>
        <taxon>Rhodotorula</taxon>
    </lineage>
</organism>
<sequence length="557" mass="58046">MLISSLVPAVALACFALAVPVDEAVTPVTDVSKNKSFLVQAPQSFNLSKRQDSKSGNNNNGLPPVPLRQVQLRSGLDVTEFEGLDEPEDKVAHKDKAAVVVNSADGKADKAPTLAIKNVDEVVEKDAAAKDPKVDAKDSHVAADKTAQDVVERDEYDYDHGGRDGYGHGHGGDGYGHGGDGYGHGGGGYGHGHEGGDGYGHGRDGDRDHGSYGHGGDGYGHGHGGGYGGGGYGGGEGHRGGGWNEPCPPSSCFIATFPTSPYHPLSLRRTASNACCADRVHAALLRTQSPTWRGEELPALSSFLLVFTDTLNLITMPSRLAFLALSTSLVASLLIVAAPVPQNGQVAPQQVAQPANSPSTPSTPAPVADNNTPAQPGTPTTQTTTGDNKQSALDQEFSAPCVSYDSNGMGPDARDRRGFDANGLDKDGYDQTGFNKDGKNRDGLDQRGYDASGKYGLDKDGYDAKGFNLQGFNREGYNAAGFNADGYDKSGYDRNGLNKNGVDRSGNGCQSSSSNYSTSNADDSKKLGLPDLEQKMGAVPFDADSFYGLGGLGGSHA</sequence>
<evidence type="ECO:0000313" key="3">
    <source>
        <dbReference type="EMBL" id="CTR08657.1"/>
    </source>
</evidence>
<dbReference type="AlphaFoldDB" id="A0A0K3CJ31"/>
<keyword evidence="2" id="KW-0732">Signal</keyword>
<evidence type="ECO:0000256" key="2">
    <source>
        <dbReference type="SAM" id="SignalP"/>
    </source>
</evidence>
<feature type="region of interest" description="Disordered" evidence="1">
    <location>
        <begin position="47"/>
        <end position="66"/>
    </location>
</feature>
<feature type="compositionally biased region" description="Low complexity" evidence="1">
    <location>
        <begin position="503"/>
        <end position="521"/>
    </location>
</feature>